<keyword evidence="1 3" id="KW-0238">DNA-binding</keyword>
<dbReference type="SMART" id="SM00530">
    <property type="entry name" value="HTH_XRE"/>
    <property type="match status" value="1"/>
</dbReference>
<dbReference type="Gene3D" id="1.10.260.40">
    <property type="entry name" value="lambda repressor-like DNA-binding domains"/>
    <property type="match status" value="1"/>
</dbReference>
<organism evidence="3 4">
    <name type="scientific">Alteribacter lacisalsi</name>
    <dbReference type="NCBI Taxonomy" id="2045244"/>
    <lineage>
        <taxon>Bacteria</taxon>
        <taxon>Bacillati</taxon>
        <taxon>Bacillota</taxon>
        <taxon>Bacilli</taxon>
        <taxon>Bacillales</taxon>
        <taxon>Bacillaceae</taxon>
        <taxon>Alteribacter</taxon>
    </lineage>
</organism>
<dbReference type="InterPro" id="IPR014710">
    <property type="entry name" value="RmlC-like_jellyroll"/>
</dbReference>
<sequence length="182" mass="20488">MTESELAKQIRHTRKKQGYTLKELSERTELSISFLSQVERGSSSPAISSLKKIADALEVPITSFFAPEPNTNYTSFQDKRRSFRIEGSPAKYSRLSGNFSSRSLESLLVTLDPGATDRMFQHNGEEIHYVVEGALAFTIDGEDYELAAGDSIHFPSERPHTWRNPLHDRPSVILTVVTPKIF</sequence>
<dbReference type="Proteomes" id="UP000248066">
    <property type="component" value="Unassembled WGS sequence"/>
</dbReference>
<dbReference type="InterPro" id="IPR011051">
    <property type="entry name" value="RmlC_Cupin_sf"/>
</dbReference>
<dbReference type="InterPro" id="IPR050807">
    <property type="entry name" value="TransReg_Diox_bact_type"/>
</dbReference>
<evidence type="ECO:0000313" key="3">
    <source>
        <dbReference type="EMBL" id="PYZ95776.1"/>
    </source>
</evidence>
<accession>A0A2W0H579</accession>
<name>A0A2W0H579_9BACI</name>
<dbReference type="AlphaFoldDB" id="A0A2W0H579"/>
<dbReference type="PANTHER" id="PTHR46797:SF25">
    <property type="entry name" value="TRANSCRIPTIONAL REGULATOR"/>
    <property type="match status" value="1"/>
</dbReference>
<dbReference type="InterPro" id="IPR010982">
    <property type="entry name" value="Lambda_DNA-bd_dom_sf"/>
</dbReference>
<feature type="domain" description="HTH cro/C1-type" evidence="2">
    <location>
        <begin position="10"/>
        <end position="64"/>
    </location>
</feature>
<dbReference type="EMBL" id="PDOF01000003">
    <property type="protein sequence ID" value="PYZ95776.1"/>
    <property type="molecule type" value="Genomic_DNA"/>
</dbReference>
<proteinExistence type="predicted"/>
<dbReference type="InterPro" id="IPR013096">
    <property type="entry name" value="Cupin_2"/>
</dbReference>
<dbReference type="Gene3D" id="2.60.120.10">
    <property type="entry name" value="Jelly Rolls"/>
    <property type="match status" value="1"/>
</dbReference>
<dbReference type="SUPFAM" id="SSF51182">
    <property type="entry name" value="RmlC-like cupins"/>
    <property type="match status" value="1"/>
</dbReference>
<dbReference type="PANTHER" id="PTHR46797">
    <property type="entry name" value="HTH-TYPE TRANSCRIPTIONAL REGULATOR"/>
    <property type="match status" value="1"/>
</dbReference>
<reference evidence="3 4" key="1">
    <citation type="submission" date="2017-10" db="EMBL/GenBank/DDBJ databases">
        <title>Bacillus sp. nov., a halophilic bacterium isolated from a Yangshapao Lake.</title>
        <authorList>
            <person name="Wang H."/>
        </authorList>
    </citation>
    <scope>NUCLEOTIDE SEQUENCE [LARGE SCALE GENOMIC DNA]</scope>
    <source>
        <strain evidence="3 4">YSP-3</strain>
    </source>
</reference>
<evidence type="ECO:0000313" key="4">
    <source>
        <dbReference type="Proteomes" id="UP000248066"/>
    </source>
</evidence>
<gene>
    <name evidence="3" type="ORF">CR205_15405</name>
</gene>
<dbReference type="RefSeq" id="WP_110521053.1">
    <property type="nucleotide sequence ID" value="NZ_PDOF01000003.1"/>
</dbReference>
<dbReference type="InterPro" id="IPR001387">
    <property type="entry name" value="Cro/C1-type_HTH"/>
</dbReference>
<dbReference type="GO" id="GO:0003677">
    <property type="term" value="F:DNA binding"/>
    <property type="evidence" value="ECO:0007669"/>
    <property type="project" value="UniProtKB-KW"/>
</dbReference>
<dbReference type="Pfam" id="PF01381">
    <property type="entry name" value="HTH_3"/>
    <property type="match status" value="1"/>
</dbReference>
<comment type="caution">
    <text evidence="3">The sequence shown here is derived from an EMBL/GenBank/DDBJ whole genome shotgun (WGS) entry which is preliminary data.</text>
</comment>
<dbReference type="GO" id="GO:0005829">
    <property type="term" value="C:cytosol"/>
    <property type="evidence" value="ECO:0007669"/>
    <property type="project" value="TreeGrafter"/>
</dbReference>
<dbReference type="OrthoDB" id="34624at2"/>
<dbReference type="PROSITE" id="PS50943">
    <property type="entry name" value="HTH_CROC1"/>
    <property type="match status" value="1"/>
</dbReference>
<dbReference type="SUPFAM" id="SSF47413">
    <property type="entry name" value="lambda repressor-like DNA-binding domains"/>
    <property type="match status" value="1"/>
</dbReference>
<dbReference type="GO" id="GO:0003700">
    <property type="term" value="F:DNA-binding transcription factor activity"/>
    <property type="evidence" value="ECO:0007669"/>
    <property type="project" value="TreeGrafter"/>
</dbReference>
<evidence type="ECO:0000259" key="2">
    <source>
        <dbReference type="PROSITE" id="PS50943"/>
    </source>
</evidence>
<keyword evidence="4" id="KW-1185">Reference proteome</keyword>
<protein>
    <submittedName>
        <fullName evidence="3">DNA-binding protein</fullName>
    </submittedName>
</protein>
<dbReference type="CDD" id="cd02209">
    <property type="entry name" value="cupin_XRE_C"/>
    <property type="match status" value="1"/>
</dbReference>
<evidence type="ECO:0000256" key="1">
    <source>
        <dbReference type="ARBA" id="ARBA00023125"/>
    </source>
</evidence>
<dbReference type="Pfam" id="PF07883">
    <property type="entry name" value="Cupin_2"/>
    <property type="match status" value="1"/>
</dbReference>
<dbReference type="CDD" id="cd00093">
    <property type="entry name" value="HTH_XRE"/>
    <property type="match status" value="1"/>
</dbReference>